<evidence type="ECO:0000313" key="1">
    <source>
        <dbReference type="EMBL" id="POG82018.1"/>
    </source>
</evidence>
<proteinExistence type="predicted"/>
<comment type="caution">
    <text evidence="1">The sequence shown here is derived from an EMBL/GenBank/DDBJ whole genome shotgun (WGS) entry which is preliminary data.</text>
</comment>
<evidence type="ECO:0000313" key="2">
    <source>
        <dbReference type="Proteomes" id="UP000018888"/>
    </source>
</evidence>
<name>A0A2P4QWT9_RHIID</name>
<dbReference type="EMBL" id="AUPC02000007">
    <property type="protein sequence ID" value="POG82018.1"/>
    <property type="molecule type" value="Genomic_DNA"/>
</dbReference>
<dbReference type="Proteomes" id="UP000018888">
    <property type="component" value="Unassembled WGS sequence"/>
</dbReference>
<reference evidence="1 2" key="1">
    <citation type="journal article" date="2013" name="Proc. Natl. Acad. Sci. U.S.A.">
        <title>Genome of an arbuscular mycorrhizal fungus provides insight into the oldest plant symbiosis.</title>
        <authorList>
            <person name="Tisserant E."/>
            <person name="Malbreil M."/>
            <person name="Kuo A."/>
            <person name="Kohler A."/>
            <person name="Symeonidi A."/>
            <person name="Balestrini R."/>
            <person name="Charron P."/>
            <person name="Duensing N."/>
            <person name="Frei Dit Frey N."/>
            <person name="Gianinazzi-Pearson V."/>
            <person name="Gilbert L.B."/>
            <person name="Handa Y."/>
            <person name="Herr J.R."/>
            <person name="Hijri M."/>
            <person name="Koul R."/>
            <person name="Kawaguchi M."/>
            <person name="Krajinski F."/>
            <person name="Lammers P.J."/>
            <person name="Masclaux F.G."/>
            <person name="Murat C."/>
            <person name="Morin E."/>
            <person name="Ndikumana S."/>
            <person name="Pagni M."/>
            <person name="Petitpierre D."/>
            <person name="Requena N."/>
            <person name="Rosikiewicz P."/>
            <person name="Riley R."/>
            <person name="Saito K."/>
            <person name="San Clemente H."/>
            <person name="Shapiro H."/>
            <person name="van Tuinen D."/>
            <person name="Becard G."/>
            <person name="Bonfante P."/>
            <person name="Paszkowski U."/>
            <person name="Shachar-Hill Y.Y."/>
            <person name="Tuskan G.A."/>
            <person name="Young P.W."/>
            <person name="Sanders I.R."/>
            <person name="Henrissat B."/>
            <person name="Rensing S.A."/>
            <person name="Grigoriev I.V."/>
            <person name="Corradi N."/>
            <person name="Roux C."/>
            <person name="Martin F."/>
        </authorList>
    </citation>
    <scope>NUCLEOTIDE SEQUENCE [LARGE SCALE GENOMIC DNA]</scope>
    <source>
        <strain evidence="1 2">DAOM 197198</strain>
    </source>
</reference>
<accession>A0A2P4QWT9</accession>
<sequence length="261" mass="30718">MRLIVTVKEGVEDIVKPNLIKVDDYYFESLFHKITLDAYRQKNLKYIAGWMKNLHGFKICSLADYSVAPRRNALDLIIWLDWWITFINTLWALLIEDLYKLIEMVKKYMIYLEQVNNSMNKLHKSLEPARNGIENIMVKIIEACNQSDSIYDDLNFAISNLEDYKYINIERYLPEQGIGFYQYHASNYLGTTTFIWKIPIEVNNRTEIQNAQTLLSIQDLIPHYFTLAKVTSILLRNLYHDLTGDATIAPNYITKELDERL</sequence>
<organism evidence="1 2">
    <name type="scientific">Rhizophagus irregularis (strain DAOM 181602 / DAOM 197198 / MUCL 43194)</name>
    <name type="common">Arbuscular mycorrhizal fungus</name>
    <name type="synonym">Glomus intraradices</name>
    <dbReference type="NCBI Taxonomy" id="747089"/>
    <lineage>
        <taxon>Eukaryota</taxon>
        <taxon>Fungi</taxon>
        <taxon>Fungi incertae sedis</taxon>
        <taxon>Mucoromycota</taxon>
        <taxon>Glomeromycotina</taxon>
        <taxon>Glomeromycetes</taxon>
        <taxon>Glomerales</taxon>
        <taxon>Glomeraceae</taxon>
        <taxon>Rhizophagus</taxon>
    </lineage>
</organism>
<dbReference type="VEuPathDB" id="FungiDB:RhiirFUN_001158"/>
<gene>
    <name evidence="1" type="ORF">GLOIN_2v1762590</name>
</gene>
<protein>
    <submittedName>
        <fullName evidence="1">Uncharacterized protein</fullName>
    </submittedName>
</protein>
<reference evidence="1 2" key="2">
    <citation type="journal article" date="2018" name="New Phytol.">
        <title>High intraspecific genome diversity in the model arbuscular mycorrhizal symbiont Rhizophagus irregularis.</title>
        <authorList>
            <person name="Chen E.C.H."/>
            <person name="Morin E."/>
            <person name="Beaudet D."/>
            <person name="Noel J."/>
            <person name="Yildirir G."/>
            <person name="Ndikumana S."/>
            <person name="Charron P."/>
            <person name="St-Onge C."/>
            <person name="Giorgi J."/>
            <person name="Kruger M."/>
            <person name="Marton T."/>
            <person name="Ropars J."/>
            <person name="Grigoriev I.V."/>
            <person name="Hainaut M."/>
            <person name="Henrissat B."/>
            <person name="Roux C."/>
            <person name="Martin F."/>
            <person name="Corradi N."/>
        </authorList>
    </citation>
    <scope>NUCLEOTIDE SEQUENCE [LARGE SCALE GENOMIC DNA]</scope>
    <source>
        <strain evidence="1 2">DAOM 197198</strain>
    </source>
</reference>
<dbReference type="AlphaFoldDB" id="A0A2P4QWT9"/>
<keyword evidence="2" id="KW-1185">Reference proteome</keyword>